<name>A0ABR2CF10_9ROSI</name>
<accession>A0ABR2CF10</accession>
<reference evidence="2 3" key="1">
    <citation type="journal article" date="2024" name="G3 (Bethesda)">
        <title>Genome assembly of Hibiscus sabdariffa L. provides insights into metabolisms of medicinal natural products.</title>
        <authorList>
            <person name="Kim T."/>
        </authorList>
    </citation>
    <scope>NUCLEOTIDE SEQUENCE [LARGE SCALE GENOMIC DNA]</scope>
    <source>
        <strain evidence="2">TK-2024</strain>
        <tissue evidence="2">Old leaves</tissue>
    </source>
</reference>
<organism evidence="2 3">
    <name type="scientific">Hibiscus sabdariffa</name>
    <name type="common">roselle</name>
    <dbReference type="NCBI Taxonomy" id="183260"/>
    <lineage>
        <taxon>Eukaryota</taxon>
        <taxon>Viridiplantae</taxon>
        <taxon>Streptophyta</taxon>
        <taxon>Embryophyta</taxon>
        <taxon>Tracheophyta</taxon>
        <taxon>Spermatophyta</taxon>
        <taxon>Magnoliopsida</taxon>
        <taxon>eudicotyledons</taxon>
        <taxon>Gunneridae</taxon>
        <taxon>Pentapetalae</taxon>
        <taxon>rosids</taxon>
        <taxon>malvids</taxon>
        <taxon>Malvales</taxon>
        <taxon>Malvaceae</taxon>
        <taxon>Malvoideae</taxon>
        <taxon>Hibiscus</taxon>
    </lineage>
</organism>
<comment type="caution">
    <text evidence="2">The sequence shown here is derived from an EMBL/GenBank/DDBJ whole genome shotgun (WGS) entry which is preliminary data.</text>
</comment>
<keyword evidence="3" id="KW-1185">Reference proteome</keyword>
<evidence type="ECO:0000313" key="2">
    <source>
        <dbReference type="EMBL" id="KAK8517403.1"/>
    </source>
</evidence>
<feature type="region of interest" description="Disordered" evidence="1">
    <location>
        <begin position="21"/>
        <end position="43"/>
    </location>
</feature>
<proteinExistence type="predicted"/>
<protein>
    <submittedName>
        <fullName evidence="2">Uncharacterized protein</fullName>
    </submittedName>
</protein>
<evidence type="ECO:0000256" key="1">
    <source>
        <dbReference type="SAM" id="MobiDB-lite"/>
    </source>
</evidence>
<gene>
    <name evidence="2" type="ORF">V6N12_016255</name>
</gene>
<feature type="compositionally biased region" description="Basic and acidic residues" evidence="1">
    <location>
        <begin position="22"/>
        <end position="31"/>
    </location>
</feature>
<dbReference type="EMBL" id="JBBPBM010000055">
    <property type="protein sequence ID" value="KAK8517403.1"/>
    <property type="molecule type" value="Genomic_DNA"/>
</dbReference>
<dbReference type="Proteomes" id="UP001472677">
    <property type="component" value="Unassembled WGS sequence"/>
</dbReference>
<sequence length="66" mass="7155">MDPKPSDPAMDAEGFVMVPTTEPDKMEENHTHNPKQTSGSKRAITVRLPSKASNLTFISSIVLSSV</sequence>
<evidence type="ECO:0000313" key="3">
    <source>
        <dbReference type="Proteomes" id="UP001472677"/>
    </source>
</evidence>